<protein>
    <submittedName>
        <fullName evidence="1">Uncharacterized protein</fullName>
    </submittedName>
</protein>
<accession>A0ABU4G5I2</accession>
<comment type="caution">
    <text evidence="1">The sequence shown here is derived from an EMBL/GenBank/DDBJ whole genome shotgun (WGS) entry which is preliminary data.</text>
</comment>
<evidence type="ECO:0000313" key="1">
    <source>
        <dbReference type="EMBL" id="MDW0112228.1"/>
    </source>
</evidence>
<dbReference type="EMBL" id="JAUBDI010000002">
    <property type="protein sequence ID" value="MDW0112228.1"/>
    <property type="molecule type" value="Genomic_DNA"/>
</dbReference>
<dbReference type="RefSeq" id="WP_317942121.1">
    <property type="nucleotide sequence ID" value="NZ_JAUBDI010000002.1"/>
</dbReference>
<gene>
    <name evidence="1" type="ORF">QT711_03460</name>
</gene>
<dbReference type="Proteomes" id="UP001282284">
    <property type="component" value="Unassembled WGS sequence"/>
</dbReference>
<keyword evidence="2" id="KW-1185">Reference proteome</keyword>
<evidence type="ECO:0000313" key="2">
    <source>
        <dbReference type="Proteomes" id="UP001282284"/>
    </source>
</evidence>
<proteinExistence type="predicted"/>
<organism evidence="1 2">
    <name type="scientific">Sporosarcina saromensis</name>
    <dbReference type="NCBI Taxonomy" id="359365"/>
    <lineage>
        <taxon>Bacteria</taxon>
        <taxon>Bacillati</taxon>
        <taxon>Bacillota</taxon>
        <taxon>Bacilli</taxon>
        <taxon>Bacillales</taxon>
        <taxon>Caryophanaceae</taxon>
        <taxon>Sporosarcina</taxon>
    </lineage>
</organism>
<name>A0ABU4G5I2_9BACL</name>
<sequence length="83" mass="9718">MSQLSFDALFDESRELIHCQLSSGFHWLRITNGHTPSKFIKRIHFTLDGYDNLYENTVGYEEIMKSFEGSVRVVEWNESVNLC</sequence>
<reference evidence="1 2" key="1">
    <citation type="submission" date="2023-06" db="EMBL/GenBank/DDBJ databases">
        <title>Sporosarcina sp. nov., isolated from Korean traditional fermented seafood 'Jeotgal'.</title>
        <authorList>
            <person name="Yang A.I."/>
            <person name="Shin N.-R."/>
        </authorList>
    </citation>
    <scope>NUCLEOTIDE SEQUENCE [LARGE SCALE GENOMIC DNA]</scope>
    <source>
        <strain evidence="1 2">KCTC13119</strain>
    </source>
</reference>